<evidence type="ECO:0000256" key="2">
    <source>
        <dbReference type="ARBA" id="ARBA00022884"/>
    </source>
</evidence>
<feature type="compositionally biased region" description="Low complexity" evidence="4">
    <location>
        <begin position="357"/>
        <end position="386"/>
    </location>
</feature>
<dbReference type="OrthoDB" id="2588702at2759"/>
<dbReference type="InterPro" id="IPR000504">
    <property type="entry name" value="RRM_dom"/>
</dbReference>
<dbReference type="Gene3D" id="3.30.70.330">
    <property type="match status" value="4"/>
</dbReference>
<dbReference type="AlphaFoldDB" id="A0A1V9WZK1"/>
<feature type="domain" description="RRM" evidence="5">
    <location>
        <begin position="4"/>
        <end position="77"/>
    </location>
</feature>
<dbReference type="InterPro" id="IPR012677">
    <property type="entry name" value="Nucleotide-bd_a/b_plait_sf"/>
</dbReference>
<dbReference type="SUPFAM" id="SSF54928">
    <property type="entry name" value="RNA-binding domain, RBD"/>
    <property type="match status" value="3"/>
</dbReference>
<dbReference type="EMBL" id="MNPL01031632">
    <property type="protein sequence ID" value="OQR66633.1"/>
    <property type="molecule type" value="Genomic_DNA"/>
</dbReference>
<dbReference type="InterPro" id="IPR050666">
    <property type="entry name" value="ESRP"/>
</dbReference>
<dbReference type="CDD" id="cd00590">
    <property type="entry name" value="RRM_SF"/>
    <property type="match status" value="1"/>
</dbReference>
<dbReference type="CDD" id="cd12510">
    <property type="entry name" value="RRM1_RBM12_like"/>
    <property type="match status" value="1"/>
</dbReference>
<accession>A0A1V9WZK1</accession>
<feature type="compositionally biased region" description="Basic and acidic residues" evidence="4">
    <location>
        <begin position="118"/>
        <end position="134"/>
    </location>
</feature>
<feature type="region of interest" description="Disordered" evidence="4">
    <location>
        <begin position="594"/>
        <end position="635"/>
    </location>
</feature>
<feature type="domain" description="RRM" evidence="5">
    <location>
        <begin position="838"/>
        <end position="916"/>
    </location>
</feature>
<evidence type="ECO:0000256" key="1">
    <source>
        <dbReference type="ARBA" id="ARBA00022737"/>
    </source>
</evidence>
<evidence type="ECO:0000313" key="6">
    <source>
        <dbReference type="EMBL" id="OQR66633.1"/>
    </source>
</evidence>
<dbReference type="GO" id="GO:0003723">
    <property type="term" value="F:RNA binding"/>
    <property type="evidence" value="ECO:0007669"/>
    <property type="project" value="UniProtKB-UniRule"/>
</dbReference>
<sequence>MALIIIRLQNLPWEANSQDIRRFFEGLSIPEGGVHIVGGDRGDAFIAFSSDEDARQAMAKDGQEIKGIKVKLLLSSNNEMQKIVEQARQAHLTMMSRTQLPVVPNVLPAQVVVKPQDAAKKTPDVVVIKDEAARKRSRSRSRERRRSRSRDRKRDRSRDRKRSRSRSRERNGRNRGGRRRSRSRSRDRRDRVGRDRRRSDDTKDGNSSRDALPERDPSVLSESNDTPVWEPGMQPGAGLGNTALSFMGLPALAGLPANFTNLLQGMHGGLPVNPLVMAQALAQTAAVQQSAVPALPGLADIATPRATVSPAVALPTVPKIASLKNALLPTPEATPARKATPPPPSNLPVFPMFKNQSTAGATTTSNTTTSTSASNTSAPTTATTNGNGLSIETLHFRMSGMQQLPNYIDVKHFFCGVSLPNGSIRFKWESRVPVIYINVKDLDDAKIVQRLEGELLGQTPVHMKSIDRIEFLKGEEFYVETQHQMDSLRFNRPGQGLVLGGRAKPIEQDLVVVIIGIPFEVTEQDVKEFLNGINVKEIFIEYNQAGHSVGHCFAKLASHNDLELALGQCGHRIKHRNVEVLVANQVILSESKELYEKKRRPGGTGSQRPPRNHEKRPSRFSNIDDPPTPAVAPPSSRFILDSSKTVLSIHGLPFDIVDRQIGEMCAELGVKVNHIHIKNGSNPLEPSCAFVECQNAEDAAVVANMSGQPYYGYTLTIEAVTKEYMRNSMNIPIPAPPIPPFGMPPMGPQGFDAPGAGPFRGRVRGRGRSGGRGNHGQFPMNGTLPYPAPGPGSGMGCPMSDAMGGAHNGGNVIPPSAKPPLPELPILSPTDPFANPQCVVAICNLNYAAGVEDLIEVFKDYNIRKDLIMRRYNEQNQPTGDARVAFANPQDATEAVKRFNGTQLLGRTLRLTLLSR</sequence>
<evidence type="ECO:0000256" key="4">
    <source>
        <dbReference type="SAM" id="MobiDB-lite"/>
    </source>
</evidence>
<protein>
    <submittedName>
        <fullName evidence="6">RNA-binding protein-like</fullName>
    </submittedName>
</protein>
<name>A0A1V9WZK1_9ACAR</name>
<keyword evidence="2 3" id="KW-0694">RNA-binding</keyword>
<dbReference type="Pfam" id="PF00076">
    <property type="entry name" value="RRM_1"/>
    <property type="match status" value="2"/>
</dbReference>
<dbReference type="CDD" id="cd12254">
    <property type="entry name" value="RRM_hnRNPH_ESRPs_RBM12_like"/>
    <property type="match status" value="1"/>
</dbReference>
<evidence type="ECO:0000259" key="5">
    <source>
        <dbReference type="PROSITE" id="PS50102"/>
    </source>
</evidence>
<feature type="region of interest" description="Disordered" evidence="4">
    <location>
        <begin position="118"/>
        <end position="236"/>
    </location>
</feature>
<feature type="compositionally biased region" description="Basic residues" evidence="4">
    <location>
        <begin position="173"/>
        <end position="186"/>
    </location>
</feature>
<dbReference type="PROSITE" id="PS50102">
    <property type="entry name" value="RRM"/>
    <property type="match status" value="2"/>
</dbReference>
<dbReference type="PANTHER" id="PTHR13976">
    <property type="entry name" value="HETEROGENEOUS NUCLEAR RIBONUCLEOPROTEIN-RELATED"/>
    <property type="match status" value="1"/>
</dbReference>
<reference evidence="6 7" key="1">
    <citation type="journal article" date="2017" name="Gigascience">
        <title>Draft genome of the honey bee ectoparasitic mite, Tropilaelaps mercedesae, is shaped by the parasitic life history.</title>
        <authorList>
            <person name="Dong X."/>
            <person name="Armstrong S.D."/>
            <person name="Xia D."/>
            <person name="Makepeace B.L."/>
            <person name="Darby A.C."/>
            <person name="Kadowaki T."/>
        </authorList>
    </citation>
    <scope>NUCLEOTIDE SEQUENCE [LARGE SCALE GENOMIC DNA]</scope>
    <source>
        <strain evidence="6">Wuxi-XJTLU</strain>
    </source>
</reference>
<gene>
    <name evidence="6" type="ORF">BIW11_14024</name>
</gene>
<dbReference type="InParanoid" id="A0A1V9WZK1"/>
<dbReference type="SMART" id="SM00360">
    <property type="entry name" value="RRM"/>
    <property type="match status" value="4"/>
</dbReference>
<dbReference type="InterPro" id="IPR035979">
    <property type="entry name" value="RBD_domain_sf"/>
</dbReference>
<keyword evidence="7" id="KW-1185">Reference proteome</keyword>
<dbReference type="FunCoup" id="A0A1V9WZK1">
    <property type="interactions" value="1137"/>
</dbReference>
<organism evidence="6 7">
    <name type="scientific">Tropilaelaps mercedesae</name>
    <dbReference type="NCBI Taxonomy" id="418985"/>
    <lineage>
        <taxon>Eukaryota</taxon>
        <taxon>Metazoa</taxon>
        <taxon>Ecdysozoa</taxon>
        <taxon>Arthropoda</taxon>
        <taxon>Chelicerata</taxon>
        <taxon>Arachnida</taxon>
        <taxon>Acari</taxon>
        <taxon>Parasitiformes</taxon>
        <taxon>Mesostigmata</taxon>
        <taxon>Gamasina</taxon>
        <taxon>Dermanyssoidea</taxon>
        <taxon>Laelapidae</taxon>
        <taxon>Tropilaelaps</taxon>
    </lineage>
</organism>
<comment type="caution">
    <text evidence="6">The sequence shown here is derived from an EMBL/GenBank/DDBJ whole genome shotgun (WGS) entry which is preliminary data.</text>
</comment>
<keyword evidence="1" id="KW-0677">Repeat</keyword>
<feature type="region of interest" description="Disordered" evidence="4">
    <location>
        <begin position="332"/>
        <end position="386"/>
    </location>
</feature>
<dbReference type="Proteomes" id="UP000192247">
    <property type="component" value="Unassembled WGS sequence"/>
</dbReference>
<evidence type="ECO:0000256" key="3">
    <source>
        <dbReference type="PROSITE-ProRule" id="PRU00176"/>
    </source>
</evidence>
<feature type="compositionally biased region" description="Basic and acidic residues" evidence="4">
    <location>
        <begin position="187"/>
        <end position="217"/>
    </location>
</feature>
<feature type="region of interest" description="Disordered" evidence="4">
    <location>
        <begin position="764"/>
        <end position="817"/>
    </location>
</feature>
<proteinExistence type="predicted"/>
<dbReference type="STRING" id="418985.A0A1V9WZK1"/>
<evidence type="ECO:0000313" key="7">
    <source>
        <dbReference type="Proteomes" id="UP000192247"/>
    </source>
</evidence>
<feature type="compositionally biased region" description="Basic residues" evidence="4">
    <location>
        <begin position="135"/>
        <end position="151"/>
    </location>
</feature>